<gene>
    <name evidence="2" type="ORF">KC01_LOCUS6957</name>
</gene>
<dbReference type="EMBL" id="OZ035834">
    <property type="protein sequence ID" value="CAL1575372.1"/>
    <property type="molecule type" value="Genomic_DNA"/>
</dbReference>
<reference evidence="2 3" key="1">
    <citation type="submission" date="2024-04" db="EMBL/GenBank/DDBJ databases">
        <authorList>
            <person name="Waldvogel A.-M."/>
            <person name="Schoenle A."/>
        </authorList>
    </citation>
    <scope>NUCLEOTIDE SEQUENCE [LARGE SCALE GENOMIC DNA]</scope>
</reference>
<proteinExistence type="predicted"/>
<evidence type="ECO:0000313" key="3">
    <source>
        <dbReference type="Proteomes" id="UP001497482"/>
    </source>
</evidence>
<feature type="region of interest" description="Disordered" evidence="1">
    <location>
        <begin position="15"/>
        <end position="34"/>
    </location>
</feature>
<name>A0AAV2JCY4_KNICA</name>
<sequence length="74" mass="7593">MVQALFKSGFEPAFDPGVEVASQTPTADSPQAPGSLRVTADELVSSPCSACTFPGFSPSPPPCSLPLLPRDSEA</sequence>
<keyword evidence="3" id="KW-1185">Reference proteome</keyword>
<evidence type="ECO:0000256" key="1">
    <source>
        <dbReference type="SAM" id="MobiDB-lite"/>
    </source>
</evidence>
<organism evidence="2 3">
    <name type="scientific">Knipowitschia caucasica</name>
    <name type="common">Caucasian dwarf goby</name>
    <name type="synonym">Pomatoschistus caucasicus</name>
    <dbReference type="NCBI Taxonomy" id="637954"/>
    <lineage>
        <taxon>Eukaryota</taxon>
        <taxon>Metazoa</taxon>
        <taxon>Chordata</taxon>
        <taxon>Craniata</taxon>
        <taxon>Vertebrata</taxon>
        <taxon>Euteleostomi</taxon>
        <taxon>Actinopterygii</taxon>
        <taxon>Neopterygii</taxon>
        <taxon>Teleostei</taxon>
        <taxon>Neoteleostei</taxon>
        <taxon>Acanthomorphata</taxon>
        <taxon>Gobiaria</taxon>
        <taxon>Gobiiformes</taxon>
        <taxon>Gobioidei</taxon>
        <taxon>Gobiidae</taxon>
        <taxon>Gobiinae</taxon>
        <taxon>Knipowitschia</taxon>
    </lineage>
</organism>
<dbReference type="Proteomes" id="UP001497482">
    <property type="component" value="Chromosome 12"/>
</dbReference>
<dbReference type="AlphaFoldDB" id="A0AAV2JCY4"/>
<accession>A0AAV2JCY4</accession>
<evidence type="ECO:0000313" key="2">
    <source>
        <dbReference type="EMBL" id="CAL1575372.1"/>
    </source>
</evidence>
<protein>
    <submittedName>
        <fullName evidence="2">Uncharacterized protein</fullName>
    </submittedName>
</protein>